<dbReference type="EMBL" id="LRBP01000017">
    <property type="protein sequence ID" value="OII73078.1"/>
    <property type="molecule type" value="Genomic_DNA"/>
</dbReference>
<organism evidence="11 12">
    <name type="scientific">Cryptosporidium ubiquitum</name>
    <dbReference type="NCBI Taxonomy" id="857276"/>
    <lineage>
        <taxon>Eukaryota</taxon>
        <taxon>Sar</taxon>
        <taxon>Alveolata</taxon>
        <taxon>Apicomplexa</taxon>
        <taxon>Conoidasida</taxon>
        <taxon>Coccidia</taxon>
        <taxon>Eucoccidiorida</taxon>
        <taxon>Eimeriorina</taxon>
        <taxon>Cryptosporidiidae</taxon>
        <taxon>Cryptosporidium</taxon>
    </lineage>
</organism>
<evidence type="ECO:0000256" key="3">
    <source>
        <dbReference type="ARBA" id="ARBA00022737"/>
    </source>
</evidence>
<dbReference type="InterPro" id="IPR046342">
    <property type="entry name" value="CBS_dom_sf"/>
</dbReference>
<dbReference type="PANTHER" id="PTHR12064:SF97">
    <property type="entry name" value="METAL TRANSPORTER CNNM-5"/>
    <property type="match status" value="1"/>
</dbReference>
<dbReference type="Pfam" id="PF01595">
    <property type="entry name" value="CNNM"/>
    <property type="match status" value="1"/>
</dbReference>
<dbReference type="AlphaFoldDB" id="A0A1J4MFR5"/>
<feature type="transmembrane region" description="Helical" evidence="8">
    <location>
        <begin position="62"/>
        <end position="81"/>
    </location>
</feature>
<dbReference type="PANTHER" id="PTHR12064">
    <property type="entry name" value="METAL TRANSPORTER CNNM"/>
    <property type="match status" value="1"/>
</dbReference>
<dbReference type="GO" id="GO:0016020">
    <property type="term" value="C:membrane"/>
    <property type="evidence" value="ECO:0007669"/>
    <property type="project" value="UniProtKB-SubCell"/>
</dbReference>
<feature type="transmembrane region" description="Helical" evidence="8">
    <location>
        <begin position="7"/>
        <end position="25"/>
    </location>
</feature>
<feature type="transmembrane region" description="Helical" evidence="8">
    <location>
        <begin position="149"/>
        <end position="168"/>
    </location>
</feature>
<feature type="transmembrane region" description="Helical" evidence="8">
    <location>
        <begin position="122"/>
        <end position="143"/>
    </location>
</feature>
<keyword evidence="3" id="KW-0677">Repeat</keyword>
<dbReference type="SUPFAM" id="SSF54631">
    <property type="entry name" value="CBS-domain pair"/>
    <property type="match status" value="1"/>
</dbReference>
<comment type="caution">
    <text evidence="11">The sequence shown here is derived from an EMBL/GenBank/DDBJ whole genome shotgun (WGS) entry which is preliminary data.</text>
</comment>
<dbReference type="VEuPathDB" id="CryptoDB:cubi_02309"/>
<dbReference type="InterPro" id="IPR000644">
    <property type="entry name" value="CBS_dom"/>
</dbReference>
<dbReference type="GO" id="GO:0010960">
    <property type="term" value="P:magnesium ion homeostasis"/>
    <property type="evidence" value="ECO:0007669"/>
    <property type="project" value="InterPro"/>
</dbReference>
<evidence type="ECO:0000256" key="2">
    <source>
        <dbReference type="ARBA" id="ARBA00022692"/>
    </source>
</evidence>
<evidence type="ECO:0000256" key="8">
    <source>
        <dbReference type="SAM" id="Phobius"/>
    </source>
</evidence>
<evidence type="ECO:0000256" key="7">
    <source>
        <dbReference type="PROSITE-ProRule" id="PRU01193"/>
    </source>
</evidence>
<dbReference type="GeneID" id="39979100"/>
<evidence type="ECO:0000259" key="9">
    <source>
        <dbReference type="PROSITE" id="PS51371"/>
    </source>
</evidence>
<dbReference type="RefSeq" id="XP_028874442.1">
    <property type="nucleotide sequence ID" value="XM_029019321.1"/>
</dbReference>
<keyword evidence="12" id="KW-1185">Reference proteome</keyword>
<evidence type="ECO:0000256" key="6">
    <source>
        <dbReference type="PROSITE-ProRule" id="PRU00703"/>
    </source>
</evidence>
<dbReference type="Gene3D" id="3.10.580.10">
    <property type="entry name" value="CBS-domain"/>
    <property type="match status" value="1"/>
</dbReference>
<dbReference type="OrthoDB" id="5353557at2759"/>
<evidence type="ECO:0000259" key="10">
    <source>
        <dbReference type="PROSITE" id="PS51846"/>
    </source>
</evidence>
<keyword evidence="5 7" id="KW-0472">Membrane</keyword>
<protein>
    <submittedName>
        <fullName evidence="11">CBS domain-and transmembrane domain-containing protein</fullName>
    </submittedName>
</protein>
<feature type="transmembrane region" description="Helical" evidence="8">
    <location>
        <begin position="180"/>
        <end position="200"/>
    </location>
</feature>
<sequence length="571" mass="65113">MVRCFELSYKYFSTVIICILIYLVILRLNDHCILCDALQISKSTSNELVSDTNESKYKTGSIEFYLCILFSIALIFFGGILSGLTTGLMSLDNVQLRVLIEAGNEHEKKWARTALDLIKRHHLLLVTLLLANSICMEALPLFLDRIIPSWVAVILSVTAILIFGEILPQAICTGKHQLRIAASCATFVKCLIICFFIFSWPISKILDYFIGENGKTNNFYARGQLKALIALHRRTGDFENAPISLFSVVPNILEGQTEKKIYIEEIKLDDSKNANSGIKGKIQNFKEMHLNPSFFQTLLNSNERMIVDSQKRIVSKNPPDFKMIENNGLANDEVTIIQGVLDMANKSLLELSVPLDKVYMLHIDSKLDHLLLEDILRVGHSRIPIYSGNRHNIKGLLLVKSLITIDPDDSITIKSLFDSKACNRYIVEPIFTSPDTNPYDALNMFQQGRCHVAILTNYVDEYTYSTKTNTPLPDNCEIIGIATLEDIIEEIIQEEIIDEFDKNQRNSNIKNNFSCMNEKSSIRRSSSFFKFDKSINDYLNYGFKISKKNYNFYKEHFVSAPELWSPIYYSK</sequence>
<dbReference type="PROSITE" id="PS51846">
    <property type="entry name" value="CNNM"/>
    <property type="match status" value="1"/>
</dbReference>
<keyword evidence="2 7" id="KW-0812">Transmembrane</keyword>
<gene>
    <name evidence="11" type="ORF">cubi_02309</name>
</gene>
<dbReference type="InterPro" id="IPR002550">
    <property type="entry name" value="CNNM"/>
</dbReference>
<reference evidence="11 12" key="1">
    <citation type="submission" date="2016-10" db="EMBL/GenBank/DDBJ databases">
        <title>Reductive evolution of mitochondrial metabolism and differential evolution of invasion-related proteins in Cryptosporidium.</title>
        <authorList>
            <person name="Liu S."/>
            <person name="Roellig D.M."/>
            <person name="Guo Y."/>
            <person name="Li N."/>
            <person name="Frace M.A."/>
            <person name="Tang K."/>
            <person name="Zhang L."/>
            <person name="Feng Y."/>
            <person name="Xiao L."/>
        </authorList>
    </citation>
    <scope>NUCLEOTIDE SEQUENCE [LARGE SCALE GENOMIC DNA]</scope>
    <source>
        <strain evidence="11">39726</strain>
    </source>
</reference>
<dbReference type="Proteomes" id="UP000186176">
    <property type="component" value="Unassembled WGS sequence"/>
</dbReference>
<accession>A0A1J4MFR5</accession>
<evidence type="ECO:0000256" key="4">
    <source>
        <dbReference type="ARBA" id="ARBA00022989"/>
    </source>
</evidence>
<evidence type="ECO:0000256" key="5">
    <source>
        <dbReference type="ARBA" id="ARBA00023136"/>
    </source>
</evidence>
<keyword evidence="4 7" id="KW-1133">Transmembrane helix</keyword>
<dbReference type="GO" id="GO:0005737">
    <property type="term" value="C:cytoplasm"/>
    <property type="evidence" value="ECO:0007669"/>
    <property type="project" value="TreeGrafter"/>
</dbReference>
<evidence type="ECO:0000256" key="1">
    <source>
        <dbReference type="ARBA" id="ARBA00004141"/>
    </source>
</evidence>
<proteinExistence type="predicted"/>
<dbReference type="PROSITE" id="PS51371">
    <property type="entry name" value="CBS"/>
    <property type="match status" value="1"/>
</dbReference>
<dbReference type="FunFam" id="3.10.580.10:FF:000006">
    <property type="entry name" value="DUF21 and CBS domain protein"/>
    <property type="match status" value="1"/>
</dbReference>
<feature type="domain" description="CBS" evidence="9">
    <location>
        <begin position="422"/>
        <end position="499"/>
    </location>
</feature>
<feature type="domain" description="CNNM transmembrane" evidence="10">
    <location>
        <begin position="60"/>
        <end position="242"/>
    </location>
</feature>
<dbReference type="GO" id="GO:0030026">
    <property type="term" value="P:intracellular manganese ion homeostasis"/>
    <property type="evidence" value="ECO:0007669"/>
    <property type="project" value="TreeGrafter"/>
</dbReference>
<keyword evidence="6" id="KW-0129">CBS domain</keyword>
<name>A0A1J4MFR5_9CRYT</name>
<evidence type="ECO:0000313" key="11">
    <source>
        <dbReference type="EMBL" id="OII73078.1"/>
    </source>
</evidence>
<dbReference type="InterPro" id="IPR045095">
    <property type="entry name" value="ACDP"/>
</dbReference>
<comment type="subcellular location">
    <subcellularLocation>
        <location evidence="1">Membrane</location>
        <topology evidence="1">Multi-pass membrane protein</topology>
    </subcellularLocation>
</comment>
<evidence type="ECO:0000313" key="12">
    <source>
        <dbReference type="Proteomes" id="UP000186176"/>
    </source>
</evidence>